<keyword evidence="2" id="KW-1185">Reference proteome</keyword>
<protein>
    <submittedName>
        <fullName evidence="1">(Mediterranean fruit fly) hypothetical protein</fullName>
    </submittedName>
</protein>
<gene>
    <name evidence="1" type="ORF">CCAP1982_LOCUS893</name>
</gene>
<dbReference type="AlphaFoldDB" id="A0A811U1R7"/>
<evidence type="ECO:0000313" key="2">
    <source>
        <dbReference type="Proteomes" id="UP000606786"/>
    </source>
</evidence>
<name>A0A811U1R7_CERCA</name>
<dbReference type="EMBL" id="CAJHJT010000001">
    <property type="protein sequence ID" value="CAD6992007.1"/>
    <property type="molecule type" value="Genomic_DNA"/>
</dbReference>
<organism evidence="1 2">
    <name type="scientific">Ceratitis capitata</name>
    <name type="common">Mediterranean fruit fly</name>
    <name type="synonym">Tephritis capitata</name>
    <dbReference type="NCBI Taxonomy" id="7213"/>
    <lineage>
        <taxon>Eukaryota</taxon>
        <taxon>Metazoa</taxon>
        <taxon>Ecdysozoa</taxon>
        <taxon>Arthropoda</taxon>
        <taxon>Hexapoda</taxon>
        <taxon>Insecta</taxon>
        <taxon>Pterygota</taxon>
        <taxon>Neoptera</taxon>
        <taxon>Endopterygota</taxon>
        <taxon>Diptera</taxon>
        <taxon>Brachycera</taxon>
        <taxon>Muscomorpha</taxon>
        <taxon>Tephritoidea</taxon>
        <taxon>Tephritidae</taxon>
        <taxon>Ceratitis</taxon>
        <taxon>Ceratitis</taxon>
    </lineage>
</organism>
<dbReference type="Proteomes" id="UP000606786">
    <property type="component" value="Unassembled WGS sequence"/>
</dbReference>
<sequence length="96" mass="11062">MYERETIAKFTIKTETRRKDVDSPLLICLDSECQQQQSLTHQIPRTFHKIPAKLSNASASGANIYHRRCMDNQTQPPAKRKVSEIFGGRLDCQQQQ</sequence>
<evidence type="ECO:0000313" key="1">
    <source>
        <dbReference type="EMBL" id="CAD6992007.1"/>
    </source>
</evidence>
<comment type="caution">
    <text evidence="1">The sequence shown here is derived from an EMBL/GenBank/DDBJ whole genome shotgun (WGS) entry which is preliminary data.</text>
</comment>
<accession>A0A811U1R7</accession>
<proteinExistence type="predicted"/>
<reference evidence="1" key="1">
    <citation type="submission" date="2020-11" db="EMBL/GenBank/DDBJ databases">
        <authorList>
            <person name="Whitehead M."/>
        </authorList>
    </citation>
    <scope>NUCLEOTIDE SEQUENCE</scope>
    <source>
        <strain evidence="1">EGII</strain>
    </source>
</reference>